<dbReference type="Gene3D" id="3.40.630.10">
    <property type="entry name" value="Zn peptidases"/>
    <property type="match status" value="2"/>
</dbReference>
<comment type="caution">
    <text evidence="2">The sequence shown here is derived from an EMBL/GenBank/DDBJ whole genome shotgun (WGS) entry which is preliminary data.</text>
</comment>
<organism evidence="2 3">
    <name type="scientific">Aduncisulcus paluster</name>
    <dbReference type="NCBI Taxonomy" id="2918883"/>
    <lineage>
        <taxon>Eukaryota</taxon>
        <taxon>Metamonada</taxon>
        <taxon>Carpediemonas-like organisms</taxon>
        <taxon>Aduncisulcus</taxon>
    </lineage>
</organism>
<dbReference type="InterPro" id="IPR011650">
    <property type="entry name" value="Peptidase_M20_dimer"/>
</dbReference>
<dbReference type="Pfam" id="PF07687">
    <property type="entry name" value="M20_dimer"/>
    <property type="match status" value="1"/>
</dbReference>
<dbReference type="SUPFAM" id="SSF53187">
    <property type="entry name" value="Zn-dependent exopeptidases"/>
    <property type="match status" value="1"/>
</dbReference>
<dbReference type="PRINTS" id="PR00934">
    <property type="entry name" value="XHISDIPTASE"/>
</dbReference>
<gene>
    <name evidence="2" type="ORF">ADUPG1_000536</name>
</gene>
<sequence>MIARPAAPGYEAKKPIIMQAHMDMVLECSEGVEYDDSKDPIKLQFKDINGKQCLMAQGTTLGADNGIGVAMGLSILLDKDLAKNTGRMELLCTVDEETTMSGAEKLEPGLFKATSMINIDSEDIGEITIGSAGGIEVSLKYSPSRCSKAPSNPVHISVKQCTGGHSGVEIQQPRASAIRVVATLLACCDQKAEIITIVGGSKPNAIPRSCECDLCFATVEDKDKYVAAMKAAATDLIAEYGTSDPEMVIEVEEGSSDTDSPLTAESSTQLVSLLLSLPHGVIRMSADVAGLVETSCNLASIKMNEEGEFIIHLHPRSSVNSSLDIVYKKIATIALATGYCTVSEPLDPYCGWKPNPSSDLLAVMKKCYEDKYGKEVSVAAIHAGLECGMFTRSYPTLDAVSVGPTIANPHTPEEYLEVGTVGVVYEAIKATLIKWFE</sequence>
<evidence type="ECO:0000313" key="3">
    <source>
        <dbReference type="Proteomes" id="UP001057375"/>
    </source>
</evidence>
<dbReference type="EMBL" id="BQXS01000199">
    <property type="protein sequence ID" value="GKT28249.1"/>
    <property type="molecule type" value="Genomic_DNA"/>
</dbReference>
<proteinExistence type="predicted"/>
<keyword evidence="3" id="KW-1185">Reference proteome</keyword>
<dbReference type="PANTHER" id="PTHR43501:SF1">
    <property type="entry name" value="CYTOSOL NON-SPECIFIC DIPEPTIDASE"/>
    <property type="match status" value="1"/>
</dbReference>
<feature type="domain" description="Peptidase M20 dimerisation" evidence="1">
    <location>
        <begin position="160"/>
        <end position="236"/>
    </location>
</feature>
<evidence type="ECO:0000259" key="1">
    <source>
        <dbReference type="Pfam" id="PF07687"/>
    </source>
</evidence>
<accession>A0ABQ5K9V1</accession>
<evidence type="ECO:0000313" key="2">
    <source>
        <dbReference type="EMBL" id="GKT28249.1"/>
    </source>
</evidence>
<dbReference type="NCBIfam" id="TIGR01893">
    <property type="entry name" value="aa-his-dipept"/>
    <property type="match status" value="1"/>
</dbReference>
<dbReference type="Pfam" id="PF01546">
    <property type="entry name" value="Peptidase_M20"/>
    <property type="match status" value="1"/>
</dbReference>
<dbReference type="PANTHER" id="PTHR43501">
    <property type="entry name" value="CYTOSOL NON-SPECIFIC DIPEPTIDASE"/>
    <property type="match status" value="1"/>
</dbReference>
<dbReference type="InterPro" id="IPR001160">
    <property type="entry name" value="Peptidase_M20C"/>
</dbReference>
<protein>
    <submittedName>
        <fullName evidence="2">Aminoacyl-histidine dipeptidase</fullName>
    </submittedName>
</protein>
<dbReference type="Proteomes" id="UP001057375">
    <property type="component" value="Unassembled WGS sequence"/>
</dbReference>
<dbReference type="InterPro" id="IPR002933">
    <property type="entry name" value="Peptidase_M20"/>
</dbReference>
<reference evidence="2" key="1">
    <citation type="submission" date="2022-03" db="EMBL/GenBank/DDBJ databases">
        <title>Draft genome sequence of Aduncisulcus paluster, a free-living microaerophilic Fornicata.</title>
        <authorList>
            <person name="Yuyama I."/>
            <person name="Kume K."/>
            <person name="Tamura T."/>
            <person name="Inagaki Y."/>
            <person name="Hashimoto T."/>
        </authorList>
    </citation>
    <scope>NUCLEOTIDE SEQUENCE</scope>
    <source>
        <strain evidence="2">NY0171</strain>
    </source>
</reference>
<name>A0ABQ5K9V1_9EUKA</name>